<evidence type="ECO:0000313" key="1">
    <source>
        <dbReference type="EMBL" id="KAH3690886.1"/>
    </source>
</evidence>
<evidence type="ECO:0000313" key="2">
    <source>
        <dbReference type="Proteomes" id="UP000828390"/>
    </source>
</evidence>
<proteinExistence type="predicted"/>
<gene>
    <name evidence="1" type="ORF">DPMN_193072</name>
</gene>
<reference evidence="1" key="1">
    <citation type="journal article" date="2019" name="bioRxiv">
        <title>The Genome of the Zebra Mussel, Dreissena polymorpha: A Resource for Invasive Species Research.</title>
        <authorList>
            <person name="McCartney M.A."/>
            <person name="Auch B."/>
            <person name="Kono T."/>
            <person name="Mallez S."/>
            <person name="Zhang Y."/>
            <person name="Obille A."/>
            <person name="Becker A."/>
            <person name="Abrahante J.E."/>
            <person name="Garbe J."/>
            <person name="Badalamenti J.P."/>
            <person name="Herman A."/>
            <person name="Mangelson H."/>
            <person name="Liachko I."/>
            <person name="Sullivan S."/>
            <person name="Sone E.D."/>
            <person name="Koren S."/>
            <person name="Silverstein K.A.T."/>
            <person name="Beckman K.B."/>
            <person name="Gohl D.M."/>
        </authorList>
    </citation>
    <scope>NUCLEOTIDE SEQUENCE</scope>
    <source>
        <strain evidence="1">Duluth1</strain>
        <tissue evidence="1">Whole animal</tissue>
    </source>
</reference>
<dbReference type="AlphaFoldDB" id="A0A9D3Y2R0"/>
<name>A0A9D3Y2R0_DREPO</name>
<comment type="caution">
    <text evidence="1">The sequence shown here is derived from an EMBL/GenBank/DDBJ whole genome shotgun (WGS) entry which is preliminary data.</text>
</comment>
<protein>
    <submittedName>
        <fullName evidence="1">Uncharacterized protein</fullName>
    </submittedName>
</protein>
<sequence length="133" mass="15482">MFHVGITVMCISEYQYIPKFLFQYPFMSKEYKQRVHFEHQRGGTSASDLQWVPSVRYVVSFRLLNEERRNRESSVTKDLITRTEACIVSLTKGWVESLNTVLAGKLVEGLICVRRSSKNKGYQKLQSIIKDDI</sequence>
<dbReference type="Proteomes" id="UP000828390">
    <property type="component" value="Unassembled WGS sequence"/>
</dbReference>
<dbReference type="EMBL" id="JAIWYP010000051">
    <property type="protein sequence ID" value="KAH3690886.1"/>
    <property type="molecule type" value="Genomic_DNA"/>
</dbReference>
<accession>A0A9D3Y2R0</accession>
<organism evidence="1 2">
    <name type="scientific">Dreissena polymorpha</name>
    <name type="common">Zebra mussel</name>
    <name type="synonym">Mytilus polymorpha</name>
    <dbReference type="NCBI Taxonomy" id="45954"/>
    <lineage>
        <taxon>Eukaryota</taxon>
        <taxon>Metazoa</taxon>
        <taxon>Spiralia</taxon>
        <taxon>Lophotrochozoa</taxon>
        <taxon>Mollusca</taxon>
        <taxon>Bivalvia</taxon>
        <taxon>Autobranchia</taxon>
        <taxon>Heteroconchia</taxon>
        <taxon>Euheterodonta</taxon>
        <taxon>Imparidentia</taxon>
        <taxon>Neoheterodontei</taxon>
        <taxon>Myida</taxon>
        <taxon>Dreissenoidea</taxon>
        <taxon>Dreissenidae</taxon>
        <taxon>Dreissena</taxon>
    </lineage>
</organism>
<reference evidence="1" key="2">
    <citation type="submission" date="2020-11" db="EMBL/GenBank/DDBJ databases">
        <authorList>
            <person name="McCartney M.A."/>
            <person name="Auch B."/>
            <person name="Kono T."/>
            <person name="Mallez S."/>
            <person name="Becker A."/>
            <person name="Gohl D.M."/>
            <person name="Silverstein K.A.T."/>
            <person name="Koren S."/>
            <person name="Bechman K.B."/>
            <person name="Herman A."/>
            <person name="Abrahante J.E."/>
            <person name="Garbe J."/>
        </authorList>
    </citation>
    <scope>NUCLEOTIDE SEQUENCE</scope>
    <source>
        <strain evidence="1">Duluth1</strain>
        <tissue evidence="1">Whole animal</tissue>
    </source>
</reference>
<keyword evidence="2" id="KW-1185">Reference proteome</keyword>